<name>A0A061JH31_9PROT</name>
<proteinExistence type="predicted"/>
<keyword evidence="1" id="KW-0175">Coiled coil</keyword>
<reference evidence="2 3" key="1">
    <citation type="journal article" date="2013" name="Genome Announc.">
        <title>Draft Genome Sequence of Holospora undulata Strain HU1, a Micronucleus-Specific Symbiont of the Ciliate Paramecium caudatum.</title>
        <authorList>
            <person name="Dohra H."/>
            <person name="Suzuki H."/>
            <person name="Suzuki T."/>
            <person name="Tanaka K."/>
            <person name="Fujishima M."/>
        </authorList>
    </citation>
    <scope>NUCLEOTIDE SEQUENCE [LARGE SCALE GENOMIC DNA]</scope>
    <source>
        <strain evidence="2 3">HU1</strain>
    </source>
</reference>
<evidence type="ECO:0000313" key="2">
    <source>
        <dbReference type="EMBL" id="ETZ05481.1"/>
    </source>
</evidence>
<keyword evidence="3" id="KW-1185">Reference proteome</keyword>
<organism evidence="2 3">
    <name type="scientific">Holospora undulata HU1</name>
    <dbReference type="NCBI Taxonomy" id="1321371"/>
    <lineage>
        <taxon>Bacteria</taxon>
        <taxon>Pseudomonadati</taxon>
        <taxon>Pseudomonadota</taxon>
        <taxon>Alphaproteobacteria</taxon>
        <taxon>Holosporales</taxon>
        <taxon>Holosporaceae</taxon>
        <taxon>Holospora</taxon>
    </lineage>
</organism>
<protein>
    <submittedName>
        <fullName evidence="2">Uncharacterized protein</fullName>
    </submittedName>
</protein>
<feature type="coiled-coil region" evidence="1">
    <location>
        <begin position="102"/>
        <end position="129"/>
    </location>
</feature>
<evidence type="ECO:0000313" key="3">
    <source>
        <dbReference type="Proteomes" id="UP000026922"/>
    </source>
</evidence>
<dbReference type="RefSeq" id="WP_006288209.1">
    <property type="nucleotide sequence ID" value="NZ_ARPM03000037.1"/>
</dbReference>
<dbReference type="EMBL" id="ARPM03000037">
    <property type="protein sequence ID" value="ETZ05481.1"/>
    <property type="molecule type" value="Genomic_DNA"/>
</dbReference>
<accession>A0A061JH31</accession>
<sequence>MNKNAFFIFCATLVQSNLAQAEISETLKNDISLIINTMKLGPISLQEREEFLKKIFSSFKIFIEELVQDLNLEDFSKKSKKIVLSPQDKALTAQYFVETFFKKEVEWAIEEQSKMMEEQERLVEESKKYVSNDKLFSSIEYTIIRRKEIINTLRKNILVFKDNINESNGIIKELILNRSQVVQDIIPFYQNIFDLYIDALDVIKNLEIVEKRNAIAIKDKKSDLLEIKMPLRLKEAIRGGEAGKDRRSLRNELKKYISEKTNITK</sequence>
<gene>
    <name evidence="2" type="ORF">K737_300080</name>
</gene>
<evidence type="ECO:0000256" key="1">
    <source>
        <dbReference type="SAM" id="Coils"/>
    </source>
</evidence>
<comment type="caution">
    <text evidence="2">The sequence shown here is derived from an EMBL/GenBank/DDBJ whole genome shotgun (WGS) entry which is preliminary data.</text>
</comment>
<dbReference type="AlphaFoldDB" id="A0A061JH31"/>
<dbReference type="Proteomes" id="UP000026922">
    <property type="component" value="Unassembled WGS sequence"/>
</dbReference>